<dbReference type="Proteomes" id="UP000334923">
    <property type="component" value="Unassembled WGS sequence"/>
</dbReference>
<organism evidence="1 2">
    <name type="scientific">Methylacidimicrobium tartarophylax</name>
    <dbReference type="NCBI Taxonomy" id="1041768"/>
    <lineage>
        <taxon>Bacteria</taxon>
        <taxon>Pseudomonadati</taxon>
        <taxon>Verrucomicrobiota</taxon>
        <taxon>Methylacidimicrobium</taxon>
    </lineage>
</organism>
<keyword evidence="2" id="KW-1185">Reference proteome</keyword>
<dbReference type="AlphaFoldDB" id="A0A5E6MMW1"/>
<evidence type="ECO:0000313" key="2">
    <source>
        <dbReference type="Proteomes" id="UP000334923"/>
    </source>
</evidence>
<accession>A0A5E6MMW1</accession>
<sequence length="143" mass="16801">MQKEMARKRNRVEPIDRRPALWERGMASFSEAVTLLALSFSIAGKWGDFLFLLLYPAWCGLWEAKIRSRPLHWLLGWRLAPFGRFSFGRSLARGLLRVLFPFLHVGWRRVTLFDLCTRCRWIVCAPLKNSSPRLPRQKPVGYR</sequence>
<name>A0A5E6MMW1_9BACT</name>
<evidence type="ECO:0000313" key="1">
    <source>
        <dbReference type="EMBL" id="VVM07382.1"/>
    </source>
</evidence>
<reference evidence="1 2" key="1">
    <citation type="submission" date="2019-09" db="EMBL/GenBank/DDBJ databases">
        <authorList>
            <person name="Cremers G."/>
        </authorList>
    </citation>
    <scope>NUCLEOTIDE SEQUENCE [LARGE SCALE GENOMIC DNA]</scope>
    <source>
        <strain evidence="1">4A</strain>
    </source>
</reference>
<protein>
    <submittedName>
        <fullName evidence="1">Uncharacterized protein</fullName>
    </submittedName>
</protein>
<gene>
    <name evidence="1" type="ORF">MAMT_01720</name>
</gene>
<proteinExistence type="predicted"/>
<dbReference type="EMBL" id="CABFVA020000091">
    <property type="protein sequence ID" value="VVM07382.1"/>
    <property type="molecule type" value="Genomic_DNA"/>
</dbReference>